<protein>
    <submittedName>
        <fullName evidence="2">Uncharacterized protein</fullName>
    </submittedName>
</protein>
<evidence type="ECO:0000313" key="2">
    <source>
        <dbReference type="EMBL" id="KAK2962987.1"/>
    </source>
</evidence>
<reference evidence="2 3" key="1">
    <citation type="journal article" date="2022" name="bioRxiv">
        <title>Genomics of Preaxostyla Flagellates Illuminates Evolutionary Transitions and the Path Towards Mitochondrial Loss.</title>
        <authorList>
            <person name="Novak L.V.F."/>
            <person name="Treitli S.C."/>
            <person name="Pyrih J."/>
            <person name="Halakuc P."/>
            <person name="Pipaliya S.V."/>
            <person name="Vacek V."/>
            <person name="Brzon O."/>
            <person name="Soukal P."/>
            <person name="Eme L."/>
            <person name="Dacks J.B."/>
            <person name="Karnkowska A."/>
            <person name="Elias M."/>
            <person name="Hampl V."/>
        </authorList>
    </citation>
    <scope>NUCLEOTIDE SEQUENCE [LARGE SCALE GENOMIC DNA]</scope>
    <source>
        <strain evidence="2">NAU3</strain>
        <tissue evidence="2">Gut</tissue>
    </source>
</reference>
<keyword evidence="3" id="KW-1185">Reference proteome</keyword>
<feature type="compositionally biased region" description="Polar residues" evidence="1">
    <location>
        <begin position="73"/>
        <end position="89"/>
    </location>
</feature>
<feature type="region of interest" description="Disordered" evidence="1">
    <location>
        <begin position="39"/>
        <end position="103"/>
    </location>
</feature>
<name>A0ABQ9YGV8_9EUKA</name>
<dbReference type="Proteomes" id="UP001281761">
    <property type="component" value="Unassembled WGS sequence"/>
</dbReference>
<feature type="region of interest" description="Disordered" evidence="1">
    <location>
        <begin position="373"/>
        <end position="410"/>
    </location>
</feature>
<dbReference type="EMBL" id="JARBJD010000008">
    <property type="protein sequence ID" value="KAK2962987.1"/>
    <property type="molecule type" value="Genomic_DNA"/>
</dbReference>
<organism evidence="2 3">
    <name type="scientific">Blattamonas nauphoetae</name>
    <dbReference type="NCBI Taxonomy" id="2049346"/>
    <lineage>
        <taxon>Eukaryota</taxon>
        <taxon>Metamonada</taxon>
        <taxon>Preaxostyla</taxon>
        <taxon>Oxymonadida</taxon>
        <taxon>Blattamonas</taxon>
    </lineage>
</organism>
<comment type="caution">
    <text evidence="2">The sequence shown here is derived from an EMBL/GenBank/DDBJ whole genome shotgun (WGS) entry which is preliminary data.</text>
</comment>
<evidence type="ECO:0000256" key="1">
    <source>
        <dbReference type="SAM" id="MobiDB-lite"/>
    </source>
</evidence>
<feature type="region of interest" description="Disordered" evidence="1">
    <location>
        <begin position="137"/>
        <end position="158"/>
    </location>
</feature>
<accession>A0ABQ9YGV8</accession>
<proteinExistence type="predicted"/>
<evidence type="ECO:0000313" key="3">
    <source>
        <dbReference type="Proteomes" id="UP001281761"/>
    </source>
</evidence>
<feature type="compositionally biased region" description="Polar residues" evidence="1">
    <location>
        <begin position="397"/>
        <end position="407"/>
    </location>
</feature>
<gene>
    <name evidence="2" type="ORF">BLNAU_2010</name>
</gene>
<sequence length="433" mass="49720">MKHQTPNKPPPKTVATTVQKGVETVHELRLDSSDLRLPRFSSKHTYTSKEDDSSLDQQWNRTRADRSPIIPSFSHTKARSLTHSSSNLSALKPRQLPTNHNEIPLSHVNKCDQVPLSLVVEEKWSFEVDEKKRVISTEVSAPEPPVLNEQPRKTAEDDEERNLYVKKRKVTILTQPLSTFKEETVPDTPSEPLPDEEKKEEKALVKLVRQPIIHTTHSKATVRIYSLPSFTLTFSVPPKVKKAIPVNFHRSTSVAMRDGGHLDPLPNTPTILAQLQHDEAEKKRDIQQFVWERAGKVKVPFRGATPMTHIIGKVGQSSGAYDSGGRWMVDLKKGVDAYEAEEREEEERRAPERKQLLARRSFDFDMKRQELREEKRRKRREEEQEVLMKQAKEIETLSETPSSSQPGCSKRTHIFVDHDHITQFFELTSKEAF</sequence>